<evidence type="ECO:0000256" key="3">
    <source>
        <dbReference type="ARBA" id="ARBA00022679"/>
    </source>
</evidence>
<name>A0A1H2TM06_9FLAO</name>
<evidence type="ECO:0000313" key="8">
    <source>
        <dbReference type="Proteomes" id="UP000182771"/>
    </source>
</evidence>
<dbReference type="InterPro" id="IPR029063">
    <property type="entry name" value="SAM-dependent_MTases_sf"/>
</dbReference>
<dbReference type="EMBL" id="FNND01000002">
    <property type="protein sequence ID" value="SDW44993.1"/>
    <property type="molecule type" value="Genomic_DNA"/>
</dbReference>
<dbReference type="PROSITE" id="PS00092">
    <property type="entry name" value="N6_MTASE"/>
    <property type="match status" value="1"/>
</dbReference>
<keyword evidence="3" id="KW-0808">Transferase</keyword>
<dbReference type="Pfam" id="PF07669">
    <property type="entry name" value="Eco57I"/>
    <property type="match status" value="1"/>
</dbReference>
<dbReference type="EC" id="2.1.1.72" evidence="1"/>
<accession>A0A1H2TM06</accession>
<dbReference type="PANTHER" id="PTHR33841">
    <property type="entry name" value="DNA METHYLTRANSFERASE YEEA-RELATED"/>
    <property type="match status" value="1"/>
</dbReference>
<evidence type="ECO:0000256" key="1">
    <source>
        <dbReference type="ARBA" id="ARBA00011900"/>
    </source>
</evidence>
<dbReference type="PRINTS" id="PR00507">
    <property type="entry name" value="N12N6MTFRASE"/>
</dbReference>
<dbReference type="GO" id="GO:0006304">
    <property type="term" value="P:DNA modification"/>
    <property type="evidence" value="ECO:0007669"/>
    <property type="project" value="InterPro"/>
</dbReference>
<dbReference type="Gene3D" id="3.40.50.150">
    <property type="entry name" value="Vaccinia Virus protein VP39"/>
    <property type="match status" value="1"/>
</dbReference>
<comment type="caution">
    <text evidence="7">The sequence shown here is derived from an EMBL/GenBank/DDBJ whole genome shotgun (WGS) entry which is preliminary data.</text>
</comment>
<evidence type="ECO:0000313" key="7">
    <source>
        <dbReference type="EMBL" id="SDW44993.1"/>
    </source>
</evidence>
<dbReference type="GO" id="GO:0032259">
    <property type="term" value="P:methylation"/>
    <property type="evidence" value="ECO:0007669"/>
    <property type="project" value="UniProtKB-KW"/>
</dbReference>
<dbReference type="InterPro" id="IPR002052">
    <property type="entry name" value="DNA_methylase_N6_adenine_CS"/>
</dbReference>
<keyword evidence="4" id="KW-0949">S-adenosyl-L-methionine</keyword>
<evidence type="ECO:0000256" key="2">
    <source>
        <dbReference type="ARBA" id="ARBA00022603"/>
    </source>
</evidence>
<dbReference type="PANTHER" id="PTHR33841:SF1">
    <property type="entry name" value="DNA METHYLTRANSFERASE A"/>
    <property type="match status" value="1"/>
</dbReference>
<sequence length="968" mass="113101">MGITNKNTDFQKSMAKLGFVIDDDCLYLTTENYTILPDLQIQFHIEKAKEFAASAVYLRKQLNGSYKPQVYLFDFTHIPFTEEKELNISEIQTKIWSSGEAPLACFFYKTEIKIVDCSRHLTEDYKPQYLIEHLALTAKAHQLYNNQFAIKIKSGIFWEEKELKNKFKFGNSAYDTLIQNIHFVINKLKEQFVDTIPQLANKIIIQAILIKYLEERMDNNGNKLLSDKYFQPYGSTSFNEVLRQKGKFADLLSDLDKHFNGNVFKWKDEEQEELRRLDLSIVAQLLNTDKKDLSSQQLEFGFTNWRYFEFSFIPVELISRLYEEFLGEQKKEKGLFYTPSHLAKLLVDECLPLKNYEDFDIANYKILDPACGSGIFLVVVFKRLVQIWKLQHNMETPTITDLKLLLKNIYGVDKEQQAIYLTSFSLSLALCNELNPITILNELRFDNLIGSNLIHSNFFACKEIENKKFDLIIGNPPFVRGKLDKKQEKWKINDKKIKIPQGQIALGFLTQSFNYLKEGGLLCLITNSSGLLYNNTSNDFRKTLFENYNVVQLFDFTSLARNNSLWENADVAAVAIFAKNEAPDIRKNILHLTFRRTKATIERIVFEIDDYDLHFINRQTAIANPFIWKNNLLGGGRIKLLIEKVQELPLFEDFLKEKECYAEEGLIVANSHKKTATHLQNIPFLPADAINEDSIIYDKLTTFQWKKVNKLPTEKIFKAPNIILWKNIGKKRLPIFYNETDFSFRDQIVGIKAADKKLMKDIVTNINLYSDFYRFYMFVVSGYLLIHRNTFLLKKDYMQLRYINENVQDYFSDFDKNVISDVNNYFQLMLRNGENSKALQPIVKKELKTVLLHYGMEFSRALNAIYGNEERQFRLEQVVQLKNSFIATVFKYDNLTNPVEFVNENAINIEELSNEKLSAHLSANRIIKLYPEKDMIVFVKPNQYRYWLSLTAYRDADKCFSDLINAGY</sequence>
<feature type="domain" description="Type II methyltransferase M.TaqI-like" evidence="6">
    <location>
        <begin position="407"/>
        <end position="557"/>
    </location>
</feature>
<dbReference type="GO" id="GO:0003676">
    <property type="term" value="F:nucleic acid binding"/>
    <property type="evidence" value="ECO:0007669"/>
    <property type="project" value="InterPro"/>
</dbReference>
<gene>
    <name evidence="7" type="ORF">SAMN05444420_102245</name>
</gene>
<dbReference type="Proteomes" id="UP000182771">
    <property type="component" value="Unassembled WGS sequence"/>
</dbReference>
<evidence type="ECO:0000256" key="5">
    <source>
        <dbReference type="ARBA" id="ARBA00047942"/>
    </source>
</evidence>
<keyword evidence="2 7" id="KW-0489">Methyltransferase</keyword>
<reference evidence="7 8" key="1">
    <citation type="submission" date="2016-10" db="EMBL/GenBank/DDBJ databases">
        <authorList>
            <person name="Varghese N."/>
            <person name="Submissions S."/>
        </authorList>
    </citation>
    <scope>NUCLEOTIDE SEQUENCE [LARGE SCALE GENOMIC DNA]</scope>
    <source>
        <strain evidence="7 8">DSM 11449</strain>
    </source>
</reference>
<evidence type="ECO:0000256" key="4">
    <source>
        <dbReference type="ARBA" id="ARBA00022691"/>
    </source>
</evidence>
<dbReference type="InterPro" id="IPR011639">
    <property type="entry name" value="MethylTrfase_TaqI-like_dom"/>
</dbReference>
<comment type="catalytic activity">
    <reaction evidence="5">
        <text>a 2'-deoxyadenosine in DNA + S-adenosyl-L-methionine = an N(6)-methyl-2'-deoxyadenosine in DNA + S-adenosyl-L-homocysteine + H(+)</text>
        <dbReference type="Rhea" id="RHEA:15197"/>
        <dbReference type="Rhea" id="RHEA-COMP:12418"/>
        <dbReference type="Rhea" id="RHEA-COMP:12419"/>
        <dbReference type="ChEBI" id="CHEBI:15378"/>
        <dbReference type="ChEBI" id="CHEBI:57856"/>
        <dbReference type="ChEBI" id="CHEBI:59789"/>
        <dbReference type="ChEBI" id="CHEBI:90615"/>
        <dbReference type="ChEBI" id="CHEBI:90616"/>
        <dbReference type="EC" id="2.1.1.72"/>
    </reaction>
</comment>
<dbReference type="GO" id="GO:0009007">
    <property type="term" value="F:site-specific DNA-methyltransferase (adenine-specific) activity"/>
    <property type="evidence" value="ECO:0007669"/>
    <property type="project" value="UniProtKB-EC"/>
</dbReference>
<protein>
    <recommendedName>
        <fullName evidence="1">site-specific DNA-methyltransferase (adenine-specific)</fullName>
        <ecNumber evidence="1">2.1.1.72</ecNumber>
    </recommendedName>
</protein>
<dbReference type="CDD" id="cd02440">
    <property type="entry name" value="AdoMet_MTases"/>
    <property type="match status" value="1"/>
</dbReference>
<dbReference type="AlphaFoldDB" id="A0A1H2TM06"/>
<keyword evidence="8" id="KW-1185">Reference proteome</keyword>
<organism evidence="7 8">
    <name type="scientific">Capnocytophaga granulosa</name>
    <dbReference type="NCBI Taxonomy" id="45242"/>
    <lineage>
        <taxon>Bacteria</taxon>
        <taxon>Pseudomonadati</taxon>
        <taxon>Bacteroidota</taxon>
        <taxon>Flavobacteriia</taxon>
        <taxon>Flavobacteriales</taxon>
        <taxon>Flavobacteriaceae</taxon>
        <taxon>Capnocytophaga</taxon>
    </lineage>
</organism>
<dbReference type="InterPro" id="IPR050953">
    <property type="entry name" value="N4_N6_ade-DNA_methylase"/>
</dbReference>
<dbReference type="SUPFAM" id="SSF53335">
    <property type="entry name" value="S-adenosyl-L-methionine-dependent methyltransferases"/>
    <property type="match status" value="1"/>
</dbReference>
<proteinExistence type="predicted"/>
<evidence type="ECO:0000259" key="6">
    <source>
        <dbReference type="Pfam" id="PF07669"/>
    </source>
</evidence>